<feature type="domain" description="Retropepsin-like aspartic endopeptidase" evidence="1">
    <location>
        <begin position="113"/>
        <end position="233"/>
    </location>
</feature>
<proteinExistence type="predicted"/>
<dbReference type="Proteomes" id="UP000196708">
    <property type="component" value="Chromosome 2"/>
</dbReference>
<dbReference type="EMBL" id="CP018836">
    <property type="protein sequence ID" value="ASA57654.1"/>
    <property type="molecule type" value="Genomic_DNA"/>
</dbReference>
<dbReference type="SUPFAM" id="SSF50630">
    <property type="entry name" value="Acid proteases"/>
    <property type="match status" value="1"/>
</dbReference>
<dbReference type="AlphaFoldDB" id="A0A1Z2SKD3"/>
<dbReference type="Pfam" id="PF05618">
    <property type="entry name" value="Zn_protease"/>
    <property type="match status" value="1"/>
</dbReference>
<accession>A0A1Z2SKD3</accession>
<evidence type="ECO:0000259" key="1">
    <source>
        <dbReference type="Pfam" id="PF05618"/>
    </source>
</evidence>
<gene>
    <name evidence="2" type="ORF">BSQ33_18055</name>
</gene>
<dbReference type="PANTHER" id="PTHR38037">
    <property type="entry name" value="ZN_PROTEASE DOMAIN-CONTAINING PROTEIN"/>
    <property type="match status" value="1"/>
</dbReference>
<organism evidence="2 3">
    <name type="scientific">Vibrio gazogenes</name>
    <dbReference type="NCBI Taxonomy" id="687"/>
    <lineage>
        <taxon>Bacteria</taxon>
        <taxon>Pseudomonadati</taxon>
        <taxon>Pseudomonadota</taxon>
        <taxon>Gammaproteobacteria</taxon>
        <taxon>Vibrionales</taxon>
        <taxon>Vibrionaceae</taxon>
        <taxon>Vibrio</taxon>
    </lineage>
</organism>
<dbReference type="PANTHER" id="PTHR38037:SF2">
    <property type="entry name" value="ATP-DEPENDENT ZINC PROTEASE DOMAIN-CONTAINING PROTEIN-RELATED"/>
    <property type="match status" value="1"/>
</dbReference>
<sequence length="246" mass="27114">MLFSGLVGCSHTGSVAVSSSTTPQDGGYTDHQKALQPIDQAYGYEFAPQSDAATPETLTVQADVADQPEAVSAVSAQAERPDEQVMTDIPAMTADVTTTVTTMPPAQQSDVAQKDWVYLPGVNEKFPALLDRGVEVSRLSTTDVNYFQRSGQDWVQFSIQSGQRKSVPISLPVMRWMKVTPTQVHTDAERHAVVVTWVEFGQEIKERTEFMLTDALQRTRSPVLLGQSFFRDMASHETAQIIDIFN</sequence>
<reference evidence="2 3" key="1">
    <citation type="submission" date="2016-12" db="EMBL/GenBank/DDBJ databases">
        <authorList>
            <person name="Song W.-J."/>
            <person name="Kurnit D.M."/>
        </authorList>
    </citation>
    <scope>NUCLEOTIDE SEQUENCE [LARGE SCALE GENOMIC DNA]</scope>
    <source>
        <strain evidence="2 3">ATCC 43942</strain>
    </source>
</reference>
<name>A0A1Z2SKD3_VIBGA</name>
<evidence type="ECO:0000313" key="3">
    <source>
        <dbReference type="Proteomes" id="UP000196708"/>
    </source>
</evidence>
<protein>
    <recommendedName>
        <fullName evidence="1">Retropepsin-like aspartic endopeptidase domain-containing protein</fullName>
    </recommendedName>
</protein>
<evidence type="ECO:0000313" key="2">
    <source>
        <dbReference type="EMBL" id="ASA57654.1"/>
    </source>
</evidence>
<dbReference type="InterPro" id="IPR021109">
    <property type="entry name" value="Peptidase_aspartic_dom_sf"/>
</dbReference>
<dbReference type="KEGG" id="vga:BSQ33_18055"/>
<dbReference type="InterPro" id="IPR008503">
    <property type="entry name" value="Asp_endopeptidase"/>
</dbReference>
<dbReference type="Gene3D" id="2.40.70.10">
    <property type="entry name" value="Acid Proteases"/>
    <property type="match status" value="1"/>
</dbReference>